<dbReference type="RefSeq" id="WP_147803082.1">
    <property type="nucleotide sequence ID" value="NZ_CP144914.1"/>
</dbReference>
<reference evidence="1 2" key="1">
    <citation type="submission" date="2024-01" db="EMBL/GenBank/DDBJ databases">
        <title>Complete Genome Sequence of Alkalicoccus halolimnae BZ-SZ-XJ29T, a Moderately Halophilic Bacterium Isolated from a Salt Lake.</title>
        <authorList>
            <person name="Zhao B."/>
        </authorList>
    </citation>
    <scope>NUCLEOTIDE SEQUENCE [LARGE SCALE GENOMIC DNA]</scope>
    <source>
        <strain evidence="1 2">BZ-SZ-XJ29</strain>
    </source>
</reference>
<dbReference type="OrthoDB" id="2691759at2"/>
<proteinExistence type="predicted"/>
<evidence type="ECO:0000313" key="1">
    <source>
        <dbReference type="EMBL" id="WWD81146.1"/>
    </source>
</evidence>
<dbReference type="AlphaFoldDB" id="A0A5C7F7B5"/>
<dbReference type="EMBL" id="CP144914">
    <property type="protein sequence ID" value="WWD81146.1"/>
    <property type="molecule type" value="Genomic_DNA"/>
</dbReference>
<name>A0A5C7F7B5_9BACI</name>
<keyword evidence="2" id="KW-1185">Reference proteome</keyword>
<gene>
    <name evidence="1" type="ORF">FTX54_006240</name>
</gene>
<accession>A0A5C7F7B5</accession>
<dbReference type="Proteomes" id="UP000321816">
    <property type="component" value="Chromosome"/>
</dbReference>
<protein>
    <submittedName>
        <fullName evidence="1">Uncharacterized protein</fullName>
    </submittedName>
</protein>
<sequence>MDYIAKHPYYKVEREVTAIEQKNIEYDRMLYLYEDKIKTYRREFPAEQVFDISYREVTSGEAILYLHTSRGVFSYPTKEDPTDFISAFKELEKRVLEREARKYD</sequence>
<evidence type="ECO:0000313" key="2">
    <source>
        <dbReference type="Proteomes" id="UP000321816"/>
    </source>
</evidence>
<organism evidence="1 2">
    <name type="scientific">Alkalicoccus halolimnae</name>
    <dbReference type="NCBI Taxonomy" id="1667239"/>
    <lineage>
        <taxon>Bacteria</taxon>
        <taxon>Bacillati</taxon>
        <taxon>Bacillota</taxon>
        <taxon>Bacilli</taxon>
        <taxon>Bacillales</taxon>
        <taxon>Bacillaceae</taxon>
        <taxon>Alkalicoccus</taxon>
    </lineage>
</organism>
<dbReference type="KEGG" id="ahal:FTX54_006240"/>